<dbReference type="Proteomes" id="UP000234681">
    <property type="component" value="Chromosome X"/>
</dbReference>
<sequence>MLFIFILSLKKNVRDCSTSISLVSLLSIVNIRFVFFHCNKIIICQNLLNSCCL</sequence>
<proteinExistence type="predicted"/>
<gene>
    <name evidence="1" type="ORF">rCG_49633</name>
</gene>
<dbReference type="AlphaFoldDB" id="A6K2E0"/>
<organism evidence="1 2">
    <name type="scientific">Rattus norvegicus</name>
    <name type="common">Rat</name>
    <dbReference type="NCBI Taxonomy" id="10116"/>
    <lineage>
        <taxon>Eukaryota</taxon>
        <taxon>Metazoa</taxon>
        <taxon>Chordata</taxon>
        <taxon>Craniata</taxon>
        <taxon>Vertebrata</taxon>
        <taxon>Euteleostomi</taxon>
        <taxon>Mammalia</taxon>
        <taxon>Eutheria</taxon>
        <taxon>Euarchontoglires</taxon>
        <taxon>Glires</taxon>
        <taxon>Rodentia</taxon>
        <taxon>Myomorpha</taxon>
        <taxon>Muroidea</taxon>
        <taxon>Muridae</taxon>
        <taxon>Murinae</taxon>
        <taxon>Rattus</taxon>
    </lineage>
</organism>
<dbReference type="EMBL" id="CH474014">
    <property type="protein sequence ID" value="EDL90590.1"/>
    <property type="molecule type" value="Genomic_DNA"/>
</dbReference>
<protein>
    <submittedName>
        <fullName evidence="1">RCG49633</fullName>
    </submittedName>
</protein>
<evidence type="ECO:0000313" key="1">
    <source>
        <dbReference type="EMBL" id="EDL90590.1"/>
    </source>
</evidence>
<name>A6K2E0_RAT</name>
<accession>A6K2E0</accession>
<reference evidence="1 2" key="1">
    <citation type="submission" date="2005-09" db="EMBL/GenBank/DDBJ databases">
        <authorList>
            <person name="Mural R.J."/>
            <person name="Li P.W."/>
            <person name="Adams M.D."/>
            <person name="Amanatides P.G."/>
            <person name="Baden-Tillson H."/>
            <person name="Barnstead M."/>
            <person name="Chin S.H."/>
            <person name="Dew I."/>
            <person name="Evans C.A."/>
            <person name="Ferriera S."/>
            <person name="Flanigan M."/>
            <person name="Fosler C."/>
            <person name="Glodek A."/>
            <person name="Gu Z."/>
            <person name="Holt R.A."/>
            <person name="Jennings D."/>
            <person name="Kraft C.L."/>
            <person name="Lu F."/>
            <person name="Nguyen T."/>
            <person name="Nusskern D.R."/>
            <person name="Pfannkoch C.M."/>
            <person name="Sitter C."/>
            <person name="Sutton G.G."/>
            <person name="Venter J.C."/>
            <person name="Wang Z."/>
            <person name="Woodage T."/>
            <person name="Zheng X.H."/>
            <person name="Zhong F."/>
        </authorList>
    </citation>
    <scope>NUCLEOTIDE SEQUENCE [LARGE SCALE GENOMIC DNA]</scope>
    <source>
        <strain>BN</strain>
        <strain evidence="2">Sprague-Dawley</strain>
    </source>
</reference>
<evidence type="ECO:0000313" key="2">
    <source>
        <dbReference type="Proteomes" id="UP000234681"/>
    </source>
</evidence>